<dbReference type="CDD" id="cd05233">
    <property type="entry name" value="SDR_c"/>
    <property type="match status" value="1"/>
</dbReference>
<evidence type="ECO:0000256" key="2">
    <source>
        <dbReference type="ARBA" id="ARBA00023002"/>
    </source>
</evidence>
<dbReference type="PANTHER" id="PTHR44196:SF1">
    <property type="entry name" value="DEHYDROGENASE_REDUCTASE SDR FAMILY MEMBER 7B"/>
    <property type="match status" value="1"/>
</dbReference>
<evidence type="ECO:0000256" key="1">
    <source>
        <dbReference type="ARBA" id="ARBA00006484"/>
    </source>
</evidence>
<dbReference type="EMBL" id="VLJN01000002">
    <property type="protein sequence ID" value="TWG88878.1"/>
    <property type="molecule type" value="Genomic_DNA"/>
</dbReference>
<dbReference type="Gene3D" id="3.40.50.720">
    <property type="entry name" value="NAD(P)-binding Rossmann-like Domain"/>
    <property type="match status" value="1"/>
</dbReference>
<gene>
    <name evidence="4" type="ORF">L602_001000000770</name>
</gene>
<evidence type="ECO:0000256" key="3">
    <source>
        <dbReference type="RuleBase" id="RU000363"/>
    </source>
</evidence>
<dbReference type="GO" id="GO:0016020">
    <property type="term" value="C:membrane"/>
    <property type="evidence" value="ECO:0007669"/>
    <property type="project" value="TreeGrafter"/>
</dbReference>
<evidence type="ECO:0000313" key="4">
    <source>
        <dbReference type="EMBL" id="TWG88878.1"/>
    </source>
</evidence>
<name>A0A562BUF0_9BURK</name>
<sequence>MHVQGKQVVITGGSSGIGLATAEALVSKGASVLVVGRRAAVVQQAVARLRAIGRAEGIDADVTTEDGRMRVLKAAQDRLGGLQLLMHSAGGVRAGRLEDTPEDDIRKMIEVNLLAPMLLTRMALPMLRACVGGGMIVNVSSGIALVGVPFYATYAAVKSGIAHFGEAMRRELGGEGVHVMTVYPAATDTPMMSSSDAGSDLGFVREPAAAVAEAIVRGIEQDALHVIRGGEGRAAMIAQNRNDPAALDQRFALLKPKLIEAVRHHLAL</sequence>
<dbReference type="InterPro" id="IPR036291">
    <property type="entry name" value="NAD(P)-bd_dom_sf"/>
</dbReference>
<accession>A0A562BUF0</accession>
<protein>
    <submittedName>
        <fullName evidence="4">Short-subunit dehydrogenase</fullName>
    </submittedName>
</protein>
<evidence type="ECO:0000313" key="5">
    <source>
        <dbReference type="Proteomes" id="UP000318141"/>
    </source>
</evidence>
<dbReference type="PRINTS" id="PR00081">
    <property type="entry name" value="GDHRDH"/>
</dbReference>
<dbReference type="GO" id="GO:0016491">
    <property type="term" value="F:oxidoreductase activity"/>
    <property type="evidence" value="ECO:0007669"/>
    <property type="project" value="UniProtKB-KW"/>
</dbReference>
<proteinExistence type="inferred from homology"/>
<dbReference type="PANTHER" id="PTHR44196">
    <property type="entry name" value="DEHYDROGENASE/REDUCTASE SDR FAMILY MEMBER 7B"/>
    <property type="match status" value="1"/>
</dbReference>
<dbReference type="PRINTS" id="PR00080">
    <property type="entry name" value="SDRFAMILY"/>
</dbReference>
<dbReference type="AlphaFoldDB" id="A0A562BUF0"/>
<dbReference type="SUPFAM" id="SSF51735">
    <property type="entry name" value="NAD(P)-binding Rossmann-fold domains"/>
    <property type="match status" value="1"/>
</dbReference>
<keyword evidence="5" id="KW-1185">Reference proteome</keyword>
<organism evidence="4 5">
    <name type="scientific">Cupriavidus gilardii J11</name>
    <dbReference type="NCBI Taxonomy" id="936133"/>
    <lineage>
        <taxon>Bacteria</taxon>
        <taxon>Pseudomonadati</taxon>
        <taxon>Pseudomonadota</taxon>
        <taxon>Betaproteobacteria</taxon>
        <taxon>Burkholderiales</taxon>
        <taxon>Burkholderiaceae</taxon>
        <taxon>Cupriavidus</taxon>
    </lineage>
</organism>
<dbReference type="Pfam" id="PF00106">
    <property type="entry name" value="adh_short"/>
    <property type="match status" value="1"/>
</dbReference>
<dbReference type="OrthoDB" id="9810734at2"/>
<dbReference type="InterPro" id="IPR002347">
    <property type="entry name" value="SDR_fam"/>
</dbReference>
<comment type="similarity">
    <text evidence="1 3">Belongs to the short-chain dehydrogenases/reductases (SDR) family.</text>
</comment>
<comment type="caution">
    <text evidence="4">The sequence shown here is derived from an EMBL/GenBank/DDBJ whole genome shotgun (WGS) entry which is preliminary data.</text>
</comment>
<keyword evidence="2" id="KW-0560">Oxidoreductase</keyword>
<reference evidence="4 5" key="1">
    <citation type="submission" date="2019-07" db="EMBL/GenBank/DDBJ databases">
        <title>Genome sequencing of lignin-degrading bacterial isolates.</title>
        <authorList>
            <person name="Gladden J."/>
        </authorList>
    </citation>
    <scope>NUCLEOTIDE SEQUENCE [LARGE SCALE GENOMIC DNA]</scope>
    <source>
        <strain evidence="4 5">J11</strain>
    </source>
</reference>
<dbReference type="Proteomes" id="UP000318141">
    <property type="component" value="Unassembled WGS sequence"/>
</dbReference>